<dbReference type="InterPro" id="IPR009937">
    <property type="entry name" value="Phage_holin_3_6"/>
</dbReference>
<feature type="transmembrane region" description="Helical" evidence="1">
    <location>
        <begin position="79"/>
        <end position="106"/>
    </location>
</feature>
<feature type="transmembrane region" description="Helical" evidence="1">
    <location>
        <begin position="52"/>
        <end position="73"/>
    </location>
</feature>
<dbReference type="OrthoDB" id="3731158at2"/>
<keyword evidence="3" id="KW-1185">Reference proteome</keyword>
<dbReference type="Pfam" id="PF07332">
    <property type="entry name" value="Phage_holin_3_6"/>
    <property type="match status" value="1"/>
</dbReference>
<evidence type="ECO:0000313" key="3">
    <source>
        <dbReference type="Proteomes" id="UP000251995"/>
    </source>
</evidence>
<evidence type="ECO:0008006" key="4">
    <source>
        <dbReference type="Google" id="ProtNLM"/>
    </source>
</evidence>
<keyword evidence="1" id="KW-0472">Membrane</keyword>
<dbReference type="RefSeq" id="WP_114043894.1">
    <property type="nucleotide sequence ID" value="NZ_CP025198.1"/>
</dbReference>
<evidence type="ECO:0000313" key="2">
    <source>
        <dbReference type="EMBL" id="AXE37779.1"/>
    </source>
</evidence>
<gene>
    <name evidence="2" type="ORF">JS278_00587</name>
</gene>
<evidence type="ECO:0000256" key="1">
    <source>
        <dbReference type="SAM" id="Phobius"/>
    </source>
</evidence>
<accession>A0A344UR81</accession>
<dbReference type="KEGG" id="acij:JS278_00587"/>
<sequence>MAETRQLGEIVATLKSDGQSLIQDNIALAKAELKPAAIHAGIGGGMFGGAGYFAINAATLLYLCGSFALSLWAQYLWEWDLLLCLVAGFGAGGVILLVLAGILVLVGKSQISKVEPPRQTVLEAKQSVASLKSAFQHGKYNATSAALAEKEHKDAVHSRS</sequence>
<proteinExistence type="predicted"/>
<name>A0A344UR81_9ACTN</name>
<dbReference type="AlphaFoldDB" id="A0A344UR81"/>
<dbReference type="Proteomes" id="UP000251995">
    <property type="component" value="Chromosome"/>
</dbReference>
<protein>
    <recommendedName>
        <fullName evidence="4">Phage holin family protein</fullName>
    </recommendedName>
</protein>
<organism evidence="2 3">
    <name type="scientific">Acidipropionibacterium virtanenii</name>
    <dbReference type="NCBI Taxonomy" id="2057246"/>
    <lineage>
        <taxon>Bacteria</taxon>
        <taxon>Bacillati</taxon>
        <taxon>Actinomycetota</taxon>
        <taxon>Actinomycetes</taxon>
        <taxon>Propionibacteriales</taxon>
        <taxon>Propionibacteriaceae</taxon>
        <taxon>Acidipropionibacterium</taxon>
    </lineage>
</organism>
<keyword evidence="1" id="KW-0812">Transmembrane</keyword>
<keyword evidence="1" id="KW-1133">Transmembrane helix</keyword>
<reference evidence="2 3" key="1">
    <citation type="submission" date="2017-12" db="EMBL/GenBank/DDBJ databases">
        <title>The whole genome sequence of the Acidipropionibacterium virtanenii sp. nov. type strain JS278.</title>
        <authorList>
            <person name="Laine P."/>
            <person name="Deptula P."/>
            <person name="Varmanen P."/>
            <person name="Auvinen P."/>
        </authorList>
    </citation>
    <scope>NUCLEOTIDE SEQUENCE [LARGE SCALE GENOMIC DNA]</scope>
    <source>
        <strain evidence="2 3">JS278</strain>
    </source>
</reference>
<dbReference type="EMBL" id="CP025198">
    <property type="protein sequence ID" value="AXE37779.1"/>
    <property type="molecule type" value="Genomic_DNA"/>
</dbReference>